<dbReference type="RefSeq" id="WP_146094734.1">
    <property type="nucleotide sequence ID" value="NZ_CP168178.1"/>
</dbReference>
<reference evidence="2" key="1">
    <citation type="journal article" date="2022" name="Phytopathology">
        <title>Whole genome sequencing-based tracing of a 2022 introduction and outbreak of Xanthomonas hortorum pv. pelargonii.</title>
        <authorList>
            <person name="Iruegas Bocardo F."/>
            <person name="Weisberg A.J."/>
            <person name="Riutta E.R."/>
            <person name="Kilday K.B."/>
            <person name="Bonkowski J.C."/>
            <person name="Creswell T.C."/>
            <person name="Daughtrey M."/>
            <person name="Rane K.K."/>
            <person name="Grunwald N.J."/>
            <person name="Chang J.H."/>
            <person name="Putnam M."/>
        </authorList>
    </citation>
    <scope>NUCLEOTIDE SEQUENCE</scope>
    <source>
        <strain evidence="2">22-338</strain>
    </source>
</reference>
<comment type="caution">
    <text evidence="2">The sequence shown here is derived from an EMBL/GenBank/DDBJ whole genome shotgun (WGS) entry which is preliminary data.</text>
</comment>
<organism evidence="2 3">
    <name type="scientific">Xanthomonas hortorum pv. hederae</name>
    <dbReference type="NCBI Taxonomy" id="453603"/>
    <lineage>
        <taxon>Bacteria</taxon>
        <taxon>Pseudomonadati</taxon>
        <taxon>Pseudomonadota</taxon>
        <taxon>Gammaproteobacteria</taxon>
        <taxon>Lysobacterales</taxon>
        <taxon>Lysobacteraceae</taxon>
        <taxon>Xanthomonas</taxon>
    </lineage>
</organism>
<dbReference type="EMBL" id="JANWTP010000163">
    <property type="protein sequence ID" value="MDC8640713.1"/>
    <property type="molecule type" value="Genomic_DNA"/>
</dbReference>
<gene>
    <name evidence="2" type="ORF">NY667_23705</name>
</gene>
<evidence type="ECO:0000256" key="1">
    <source>
        <dbReference type="SAM" id="MobiDB-lite"/>
    </source>
</evidence>
<reference evidence="2" key="2">
    <citation type="submission" date="2022-08" db="EMBL/GenBank/DDBJ databases">
        <authorList>
            <person name="Iruegas-Bocardo F."/>
            <person name="Weisberg A.J."/>
            <person name="Riutta E.R."/>
            <person name="Kilday K."/>
            <person name="Bonkowski J.C."/>
            <person name="Creswell T."/>
            <person name="Daughtrey M.L."/>
            <person name="Rane K."/>
            <person name="Grunwald N.J."/>
            <person name="Chang J.H."/>
            <person name="Putnam M.L."/>
        </authorList>
    </citation>
    <scope>NUCLEOTIDE SEQUENCE</scope>
    <source>
        <strain evidence="2">22-338</strain>
    </source>
</reference>
<name>A0A9X4BW33_9XANT</name>
<protein>
    <submittedName>
        <fullName evidence="2">Uncharacterized protein</fullName>
    </submittedName>
</protein>
<accession>A0A9X4BW33</accession>
<evidence type="ECO:0000313" key="2">
    <source>
        <dbReference type="EMBL" id="MDC8640713.1"/>
    </source>
</evidence>
<dbReference type="AlphaFoldDB" id="A0A9X4BW33"/>
<proteinExistence type="predicted"/>
<dbReference type="Proteomes" id="UP001140230">
    <property type="component" value="Unassembled WGS sequence"/>
</dbReference>
<sequence>MSEKFHFASDVPLSGTYDEWPRRPGYAGREHVLRSRTKVWAVFVFAKQRQAKNEHFARHGTTRGALPRSVEIDDPGQLGSTLRSPRRPRIKAVEQDAIGSAAVFDHPLWEILDPQSDLRACYDRHKYLVRTTDEGLRGGPLVSMLKPGAEPNLDAIAILCARLRLAKHLRDDIAAFQAGCDITRALCFLSLSKEFGGSIQDLTEVVVRTCLAGLSHGSVRFKSNLESYSAFFEVLALMRVKVNSATGRYPFSSAPEHSWSMWVGLYAWLIDLFSTPEGGSQEEVEVALEAALRTPWSKTLGRALSPFDRTSGRR</sequence>
<feature type="region of interest" description="Disordered" evidence="1">
    <location>
        <begin position="54"/>
        <end position="86"/>
    </location>
</feature>
<evidence type="ECO:0000313" key="3">
    <source>
        <dbReference type="Proteomes" id="UP001140230"/>
    </source>
</evidence>